<dbReference type="SUPFAM" id="SSF141259">
    <property type="entry name" value="CarD-like"/>
    <property type="match status" value="1"/>
</dbReference>
<dbReference type="SMART" id="SM00982">
    <property type="entry name" value="TRCF"/>
    <property type="match status" value="1"/>
</dbReference>
<dbReference type="InterPro" id="IPR001650">
    <property type="entry name" value="Helicase_C-like"/>
</dbReference>
<evidence type="ECO:0000256" key="4">
    <source>
        <dbReference type="ARBA" id="ARBA00022801"/>
    </source>
</evidence>
<keyword evidence="4 9" id="KW-0378">Hydrolase</keyword>
<dbReference type="Gene3D" id="3.30.2060.10">
    <property type="entry name" value="Penicillin-binding protein 1b domain"/>
    <property type="match status" value="1"/>
</dbReference>
<proteinExistence type="inferred from homology"/>
<evidence type="ECO:0000256" key="2">
    <source>
        <dbReference type="ARBA" id="ARBA00022741"/>
    </source>
</evidence>
<reference evidence="12 13" key="1">
    <citation type="journal article" date="2021" name="Sci. Rep.">
        <title>The distribution of antibiotic resistance genes in chicken gut microbiota commensals.</title>
        <authorList>
            <person name="Juricova H."/>
            <person name="Matiasovicova J."/>
            <person name="Kubasova T."/>
            <person name="Cejkova D."/>
            <person name="Rychlik I."/>
        </authorList>
    </citation>
    <scope>NUCLEOTIDE SEQUENCE [LARGE SCALE GENOMIC DNA]</scope>
    <source>
        <strain evidence="12 13">An810</strain>
    </source>
</reference>
<dbReference type="InterPro" id="IPR027417">
    <property type="entry name" value="P-loop_NTPase"/>
</dbReference>
<organism evidence="12 13">
    <name type="scientific">Limosilactobacillus alvi</name>
    <dbReference type="NCBI Taxonomy" id="990412"/>
    <lineage>
        <taxon>Bacteria</taxon>
        <taxon>Bacillati</taxon>
        <taxon>Bacillota</taxon>
        <taxon>Bacilli</taxon>
        <taxon>Lactobacillales</taxon>
        <taxon>Lactobacillaceae</taxon>
        <taxon>Limosilactobacillus</taxon>
    </lineage>
</organism>
<dbReference type="Gene3D" id="3.40.50.11180">
    <property type="match status" value="1"/>
</dbReference>
<feature type="domain" description="Helicase ATP-binding" evidence="10">
    <location>
        <begin position="627"/>
        <end position="788"/>
    </location>
</feature>
<evidence type="ECO:0000256" key="7">
    <source>
        <dbReference type="ARBA" id="ARBA00023125"/>
    </source>
</evidence>
<evidence type="ECO:0000256" key="6">
    <source>
        <dbReference type="ARBA" id="ARBA00022840"/>
    </source>
</evidence>
<accession>A0ABS2ENM1</accession>
<dbReference type="InterPro" id="IPR037235">
    <property type="entry name" value="TRCF-like_C_D7"/>
</dbReference>
<evidence type="ECO:0000256" key="5">
    <source>
        <dbReference type="ARBA" id="ARBA00022806"/>
    </source>
</evidence>
<dbReference type="Pfam" id="PF00270">
    <property type="entry name" value="DEAD"/>
    <property type="match status" value="1"/>
</dbReference>
<protein>
    <recommendedName>
        <fullName evidence="9">Transcription-repair-coupling factor</fullName>
        <shortName evidence="9">TRCF</shortName>
        <ecNumber evidence="9">3.6.4.-</ecNumber>
    </recommendedName>
</protein>
<dbReference type="EMBL" id="JACJJQ010000011">
    <property type="protein sequence ID" value="MBM6753821.1"/>
    <property type="molecule type" value="Genomic_DNA"/>
</dbReference>
<evidence type="ECO:0000259" key="10">
    <source>
        <dbReference type="PROSITE" id="PS51192"/>
    </source>
</evidence>
<dbReference type="CDD" id="cd17991">
    <property type="entry name" value="DEXHc_TRCF"/>
    <property type="match status" value="1"/>
</dbReference>
<dbReference type="InterPro" id="IPR005118">
    <property type="entry name" value="TRCF_C"/>
</dbReference>
<comment type="subcellular location">
    <subcellularLocation>
        <location evidence="9">Cytoplasm</location>
    </subcellularLocation>
</comment>
<dbReference type="Proteomes" id="UP000776629">
    <property type="component" value="Unassembled WGS sequence"/>
</dbReference>
<gene>
    <name evidence="9 12" type="primary">mfd</name>
    <name evidence="12" type="ORF">H5993_03475</name>
</gene>
<dbReference type="Pfam" id="PF02559">
    <property type="entry name" value="CarD_TRCF_RID"/>
    <property type="match status" value="1"/>
</dbReference>
<dbReference type="PANTHER" id="PTHR47964:SF1">
    <property type="entry name" value="ATP-DEPENDENT DNA HELICASE HOMOLOG RECG, CHLOROPLASTIC"/>
    <property type="match status" value="1"/>
</dbReference>
<dbReference type="SMART" id="SM00487">
    <property type="entry name" value="DEXDc"/>
    <property type="match status" value="1"/>
</dbReference>
<keyword evidence="7 9" id="KW-0238">DNA-binding</keyword>
<dbReference type="PROSITE" id="PS51194">
    <property type="entry name" value="HELICASE_CTER"/>
    <property type="match status" value="1"/>
</dbReference>
<dbReference type="Gene3D" id="2.40.10.170">
    <property type="match status" value="1"/>
</dbReference>
<keyword evidence="3 9" id="KW-0227">DNA damage</keyword>
<dbReference type="NCBIfam" id="TIGR00580">
    <property type="entry name" value="mfd"/>
    <property type="match status" value="1"/>
</dbReference>
<dbReference type="Pfam" id="PF03461">
    <property type="entry name" value="TRCF"/>
    <property type="match status" value="1"/>
</dbReference>
<dbReference type="PROSITE" id="PS51192">
    <property type="entry name" value="HELICASE_ATP_BIND_1"/>
    <property type="match status" value="1"/>
</dbReference>
<keyword evidence="2 9" id="KW-0547">Nucleotide-binding</keyword>
<keyword evidence="6 9" id="KW-0067">ATP-binding</keyword>
<dbReference type="InterPro" id="IPR003711">
    <property type="entry name" value="CarD-like/TRCF_RID"/>
</dbReference>
<keyword evidence="13" id="KW-1185">Reference proteome</keyword>
<feature type="domain" description="Helicase C-terminal" evidence="11">
    <location>
        <begin position="802"/>
        <end position="963"/>
    </location>
</feature>
<evidence type="ECO:0000256" key="1">
    <source>
        <dbReference type="ARBA" id="ARBA00022490"/>
    </source>
</evidence>
<evidence type="ECO:0000256" key="8">
    <source>
        <dbReference type="ARBA" id="ARBA00023204"/>
    </source>
</evidence>
<dbReference type="Pfam" id="PF17757">
    <property type="entry name" value="UvrB_inter"/>
    <property type="match status" value="1"/>
</dbReference>
<dbReference type="InterPro" id="IPR041471">
    <property type="entry name" value="UvrB_inter"/>
</dbReference>
<dbReference type="SUPFAM" id="SSF143517">
    <property type="entry name" value="TRCF domain-like"/>
    <property type="match status" value="1"/>
</dbReference>
<dbReference type="HAMAP" id="MF_00969">
    <property type="entry name" value="TRCF"/>
    <property type="match status" value="1"/>
</dbReference>
<dbReference type="InterPro" id="IPR036101">
    <property type="entry name" value="CarD-like/TRCF_RID_sf"/>
</dbReference>
<dbReference type="Gene3D" id="3.90.1150.50">
    <property type="entry name" value="Transcription-repair-coupling factor, D7 domain"/>
    <property type="match status" value="1"/>
</dbReference>
<dbReference type="EC" id="3.6.4.-" evidence="9"/>
<name>A0ABS2ENM1_9LACO</name>
<dbReference type="Gene3D" id="3.40.50.300">
    <property type="entry name" value="P-loop containing nucleotide triphosphate hydrolases"/>
    <property type="match status" value="2"/>
</dbReference>
<comment type="function">
    <text evidence="9">Couples transcription and DNA repair by recognizing RNA polymerase (RNAP) stalled at DNA lesions. Mediates ATP-dependent release of RNAP and its truncated transcript from the DNA, and recruitment of nucleotide excision repair machinery to the damaged site.</text>
</comment>
<comment type="caution">
    <text evidence="12">The sequence shown here is derived from an EMBL/GenBank/DDBJ whole genome shotgun (WGS) entry which is preliminary data.</text>
</comment>
<evidence type="ECO:0000259" key="11">
    <source>
        <dbReference type="PROSITE" id="PS51194"/>
    </source>
</evidence>
<comment type="similarity">
    <text evidence="9">In the C-terminal section; belongs to the helicase family. RecG subfamily.</text>
</comment>
<comment type="similarity">
    <text evidence="9">In the N-terminal section; belongs to the UvrB family.</text>
</comment>
<evidence type="ECO:0000256" key="3">
    <source>
        <dbReference type="ARBA" id="ARBA00022763"/>
    </source>
</evidence>
<evidence type="ECO:0000313" key="12">
    <source>
        <dbReference type="EMBL" id="MBM6753821.1"/>
    </source>
</evidence>
<dbReference type="InterPro" id="IPR011545">
    <property type="entry name" value="DEAD/DEAH_box_helicase_dom"/>
</dbReference>
<dbReference type="SUPFAM" id="SSF52540">
    <property type="entry name" value="P-loop containing nucleoside triphosphate hydrolases"/>
    <property type="match status" value="4"/>
</dbReference>
<evidence type="ECO:0000256" key="9">
    <source>
        <dbReference type="HAMAP-Rule" id="MF_00969"/>
    </source>
</evidence>
<dbReference type="PANTHER" id="PTHR47964">
    <property type="entry name" value="ATP-DEPENDENT DNA HELICASE HOMOLOG RECG, CHLOROPLASTIC"/>
    <property type="match status" value="1"/>
</dbReference>
<dbReference type="InterPro" id="IPR004576">
    <property type="entry name" value="Mfd"/>
</dbReference>
<keyword evidence="8 9" id="KW-0234">DNA repair</keyword>
<dbReference type="InterPro" id="IPR047112">
    <property type="entry name" value="RecG/Mfd"/>
</dbReference>
<dbReference type="Pfam" id="PF00271">
    <property type="entry name" value="Helicase_C"/>
    <property type="match status" value="1"/>
</dbReference>
<evidence type="ECO:0000313" key="13">
    <source>
        <dbReference type="Proteomes" id="UP000776629"/>
    </source>
</evidence>
<dbReference type="SMART" id="SM00490">
    <property type="entry name" value="HELICc"/>
    <property type="match status" value="1"/>
</dbReference>
<keyword evidence="1 9" id="KW-0963">Cytoplasm</keyword>
<sequence>MELTDYLNQVPQIEKIKVEINKRHRQLVTGIAGSAKTLLLANLQKELPGPQLVLVDSLFHMEELVNDLNNLLPETMVYSFPAEESLAMAMAVSSPNYRLARVMALHALQAEQPAIIVAPTAGLMRPLPQPTTFNQATLRVAVGDDLDLTATIERLSLMGYVRQKMVMAPGDFAVRGSIIDIYALNTPYPVRIDLFDTEVDSLRYFEADSQRSVQNIEEAEILPATELVLDQQACLAAAKRLKEELATLESTLAESNSVQHDYQALIEELKHGHVPETALGYADNIFPKATNLLAYLPKSGSLVIDDLSRIKEQEKTLVLDQNNWQADRPIGEKLIGPQIIANLTSDHHAQLYLARFKKGLGNFQFSQLLDLHAREMQRFFGQVDLLKNELHRYLDQGETVVILTANEQRRRKVATDLTSFGLSTLETTVTELKPHQLQLVAGSLNNGFELPPAELVVITESELFAQLKKRRVRAQRLSNAERIKSYTDLKPGDFVVHVNHGIGIFAGIKTMEVDGVHQDYIVIDYRDHAQIFVPVTQLNLVQKYVAAEGKQPRINRLGGSEWAKTKHRVAAKVEDIADELVDLYAQRKVAKGFAFPPDDYLQAKFDDNFPYAETPDQLQSIDEIKTDMEKAKPMDRLLVGDVGYGKTEVAMRAIFKAVTGGKQVAFLVPTTILAQQHFDTLTDRFEGFPVKIAMMSRFKTRAELKATEEGLADGTVDVVVGTHRILSKDVHFKDLGLLIIDEEQRFGVKHKERLKQLKTNVDVLTLTATPIPRTLHMSMLGVRDLSVLETPPDGRYPIQTYVLEQNGGAIQAGIRREMQRGGQVYYLHNRVSDIERTVAQLQDLVPEARIGYIHGQMTEVQLEGVLYDFIRGEYDVLVTTSIIETGVDIPNVNTLFVENADHMGLAQLYQIRGRIGRSNRVAYAYFMYQPNKVLTELGEKRLAAIRDFTELGSGFKIAMRDLSIRGAGSLLGKQQHGFIDSVGYDLYSTMLADAVAKKQGKAKPKLSDAELELGVEAYFPSTYIQDQRQKIELYKALRNINSTKELTELTGDLIDRYGDYPAAVATLLQVAELKLDADLARLDYIHRQKDNLLIRLTTAASHQLTAPEIIQALSKTRFKATMGEDEVGRLTIRLVIQPRMTQADWLKQLITFVENLKVIIMEQKKGEKDAIR</sequence>
<dbReference type="RefSeq" id="WP_204776243.1">
    <property type="nucleotide sequence ID" value="NZ_JACJJQ010000011.1"/>
</dbReference>
<keyword evidence="5" id="KW-0347">Helicase</keyword>
<dbReference type="SMART" id="SM01058">
    <property type="entry name" value="CarD_TRCF"/>
    <property type="match status" value="1"/>
</dbReference>
<dbReference type="InterPro" id="IPR014001">
    <property type="entry name" value="Helicase_ATP-bd"/>
</dbReference>